<evidence type="ECO:0000259" key="4">
    <source>
        <dbReference type="SMART" id="SM00967"/>
    </source>
</evidence>
<keyword evidence="3" id="KW-0808">Transferase</keyword>
<evidence type="ECO:0000256" key="1">
    <source>
        <dbReference type="ARBA" id="ARBA00007228"/>
    </source>
</evidence>
<keyword evidence="6" id="KW-1185">Reference proteome</keyword>
<dbReference type="Gene3D" id="3.40.1280.10">
    <property type="match status" value="1"/>
</dbReference>
<dbReference type="SUPFAM" id="SSF55315">
    <property type="entry name" value="L30e-like"/>
    <property type="match status" value="1"/>
</dbReference>
<dbReference type="Pfam" id="PF00588">
    <property type="entry name" value="SpoU_methylase"/>
    <property type="match status" value="1"/>
</dbReference>
<dbReference type="SUPFAM" id="SSF75217">
    <property type="entry name" value="alpha/beta knot"/>
    <property type="match status" value="1"/>
</dbReference>
<sequence length="248" mass="27202">MVVPTFIGSKDNKRIKDLKKLQMKKYRKKEERFLIEGEHLVEEAVRYHQRLHTVILLEGCDFALPIPEDIEMLTVSRAVMKTLSTLDTPPGVMAAVSYVAPEVGEDNTLLLDGVQDPGNLGTLIRSADAFGFKHIILSHDTVDPFSDKVLRSTQGSLFHIRLETVEPTAAVNAFQGIVMGTAIDGAVLLDDTRSPKESVMVVLGNEGRGVSEEVLSLVDQKLKIDMPGDSESLNVAVAGSIIMHHFKA</sequence>
<accession>A0ABP7EV99</accession>
<dbReference type="Proteomes" id="UP001500920">
    <property type="component" value="Unassembled WGS sequence"/>
</dbReference>
<proteinExistence type="inferred from homology"/>
<organism evidence="5 6">
    <name type="scientific">Salinicoccus jeotgali</name>
    <dbReference type="NCBI Taxonomy" id="381634"/>
    <lineage>
        <taxon>Bacteria</taxon>
        <taxon>Bacillati</taxon>
        <taxon>Bacillota</taxon>
        <taxon>Bacilli</taxon>
        <taxon>Bacillales</taxon>
        <taxon>Staphylococcaceae</taxon>
        <taxon>Salinicoccus</taxon>
    </lineage>
</organism>
<dbReference type="InterPro" id="IPR029028">
    <property type="entry name" value="Alpha/beta_knot_MTases"/>
</dbReference>
<comment type="similarity">
    <text evidence="1">Belongs to the class IV-like SAM-binding methyltransferase superfamily. RNA methyltransferase TrmH family.</text>
</comment>
<comment type="caution">
    <text evidence="5">The sequence shown here is derived from an EMBL/GenBank/DDBJ whole genome shotgun (WGS) entry which is preliminary data.</text>
</comment>
<dbReference type="InterPro" id="IPR053888">
    <property type="entry name" value="MRM3-like_sub_bind"/>
</dbReference>
<evidence type="ECO:0000256" key="2">
    <source>
        <dbReference type="ARBA" id="ARBA00022603"/>
    </source>
</evidence>
<evidence type="ECO:0000313" key="5">
    <source>
        <dbReference type="EMBL" id="GAA3724513.1"/>
    </source>
</evidence>
<feature type="domain" description="RNA 2-O ribose methyltransferase substrate binding" evidence="4">
    <location>
        <begin position="34"/>
        <end position="102"/>
    </location>
</feature>
<dbReference type="GO" id="GO:0008168">
    <property type="term" value="F:methyltransferase activity"/>
    <property type="evidence" value="ECO:0007669"/>
    <property type="project" value="UniProtKB-KW"/>
</dbReference>
<dbReference type="InterPro" id="IPR051259">
    <property type="entry name" value="rRNA_Methyltransferase"/>
</dbReference>
<dbReference type="PANTHER" id="PTHR43191">
    <property type="entry name" value="RRNA METHYLTRANSFERASE 3"/>
    <property type="match status" value="1"/>
</dbReference>
<dbReference type="Pfam" id="PF22435">
    <property type="entry name" value="MRM3-like_sub_bind"/>
    <property type="match status" value="1"/>
</dbReference>
<dbReference type="CDD" id="cd18095">
    <property type="entry name" value="SpoU-like_rRNA-MTase"/>
    <property type="match status" value="1"/>
</dbReference>
<dbReference type="InterPro" id="IPR001537">
    <property type="entry name" value="SpoU_MeTrfase"/>
</dbReference>
<dbReference type="InterPro" id="IPR029064">
    <property type="entry name" value="Ribosomal_eL30-like_sf"/>
</dbReference>
<dbReference type="InterPro" id="IPR029026">
    <property type="entry name" value="tRNA_m1G_MTases_N"/>
</dbReference>
<dbReference type="GO" id="GO:0032259">
    <property type="term" value="P:methylation"/>
    <property type="evidence" value="ECO:0007669"/>
    <property type="project" value="UniProtKB-KW"/>
</dbReference>
<dbReference type="RefSeq" id="WP_344702714.1">
    <property type="nucleotide sequence ID" value="NZ_BAABCK010000022.1"/>
</dbReference>
<gene>
    <name evidence="5" type="ORF">GCM10022378_13200</name>
</gene>
<evidence type="ECO:0000256" key="3">
    <source>
        <dbReference type="ARBA" id="ARBA00022679"/>
    </source>
</evidence>
<dbReference type="EMBL" id="BAABCK010000022">
    <property type="protein sequence ID" value="GAA3724513.1"/>
    <property type="molecule type" value="Genomic_DNA"/>
</dbReference>
<keyword evidence="2 5" id="KW-0489">Methyltransferase</keyword>
<name>A0ABP7EV99_9STAP</name>
<dbReference type="SMART" id="SM00967">
    <property type="entry name" value="SpoU_sub_bind"/>
    <property type="match status" value="1"/>
</dbReference>
<evidence type="ECO:0000313" key="6">
    <source>
        <dbReference type="Proteomes" id="UP001500920"/>
    </source>
</evidence>
<dbReference type="PANTHER" id="PTHR43191:SF2">
    <property type="entry name" value="RRNA METHYLTRANSFERASE 3, MITOCHONDRIAL"/>
    <property type="match status" value="1"/>
</dbReference>
<dbReference type="Gene3D" id="3.30.1330.30">
    <property type="match status" value="1"/>
</dbReference>
<dbReference type="InterPro" id="IPR013123">
    <property type="entry name" value="SpoU_subst-bd"/>
</dbReference>
<protein>
    <submittedName>
        <fullName evidence="5">RNA methyltransferase</fullName>
    </submittedName>
</protein>
<reference evidence="6" key="1">
    <citation type="journal article" date="2019" name="Int. J. Syst. Evol. Microbiol.">
        <title>The Global Catalogue of Microorganisms (GCM) 10K type strain sequencing project: providing services to taxonomists for standard genome sequencing and annotation.</title>
        <authorList>
            <consortium name="The Broad Institute Genomics Platform"/>
            <consortium name="The Broad Institute Genome Sequencing Center for Infectious Disease"/>
            <person name="Wu L."/>
            <person name="Ma J."/>
        </authorList>
    </citation>
    <scope>NUCLEOTIDE SEQUENCE [LARGE SCALE GENOMIC DNA]</scope>
    <source>
        <strain evidence="6">JCM 16981</strain>
    </source>
</reference>